<dbReference type="PANTHER" id="PTHR11803:SF58">
    <property type="entry name" value="PROTEIN HMF1-RELATED"/>
    <property type="match status" value="1"/>
</dbReference>
<reference evidence="2" key="1">
    <citation type="journal article" date="2021" name="Open Biol.">
        <title>Shared evolutionary footprints suggest mitochondrial oxidative damage underlies multiple complex I losses in fungi.</title>
        <authorList>
            <person name="Schikora-Tamarit M.A."/>
            <person name="Marcet-Houben M."/>
            <person name="Nosek J."/>
            <person name="Gabaldon T."/>
        </authorList>
    </citation>
    <scope>NUCLEOTIDE SEQUENCE</scope>
    <source>
        <strain evidence="2">CBS6341</strain>
    </source>
</reference>
<name>A0A9P8PX13_9ASCO</name>
<dbReference type="CDD" id="cd00448">
    <property type="entry name" value="YjgF_YER057c_UK114_family"/>
    <property type="match status" value="1"/>
</dbReference>
<comment type="similarity">
    <text evidence="1">Belongs to the RutC family.</text>
</comment>
<dbReference type="EMBL" id="JAEUBF010000389">
    <property type="protein sequence ID" value="KAH3679165.1"/>
    <property type="molecule type" value="Genomic_DNA"/>
</dbReference>
<evidence type="ECO:0000313" key="2">
    <source>
        <dbReference type="EMBL" id="KAH3679165.1"/>
    </source>
</evidence>
<dbReference type="InterPro" id="IPR006175">
    <property type="entry name" value="YjgF/YER057c/UK114"/>
</dbReference>
<dbReference type="OrthoDB" id="309640at2759"/>
<proteinExistence type="inferred from homology"/>
<dbReference type="Pfam" id="PF01042">
    <property type="entry name" value="Ribonuc_L-PSP"/>
    <property type="match status" value="1"/>
</dbReference>
<sequence length="131" mass="14561">MPEKVTWEQINRSGNKLLAPAYKSNGHVFTSGSVGSDPVTKEIPEDVAQQTENAILNLEHVLKHSGSSLDKVFKVLLFVSDGSFGPIVNEIYHKYFPHQPARSCIVVGFPNKKIKVELEAVAEYKELDPKL</sequence>
<dbReference type="PANTHER" id="PTHR11803">
    <property type="entry name" value="2-IMINOBUTANOATE/2-IMINOPROPANOATE DEAMINASE RIDA"/>
    <property type="match status" value="1"/>
</dbReference>
<dbReference type="GO" id="GO:0005829">
    <property type="term" value="C:cytosol"/>
    <property type="evidence" value="ECO:0007669"/>
    <property type="project" value="TreeGrafter"/>
</dbReference>
<evidence type="ECO:0000256" key="1">
    <source>
        <dbReference type="ARBA" id="ARBA00010552"/>
    </source>
</evidence>
<dbReference type="Proteomes" id="UP000769528">
    <property type="component" value="Unassembled WGS sequence"/>
</dbReference>
<dbReference type="SUPFAM" id="SSF55298">
    <property type="entry name" value="YjgF-like"/>
    <property type="match status" value="1"/>
</dbReference>
<dbReference type="InterPro" id="IPR035959">
    <property type="entry name" value="RutC-like_sf"/>
</dbReference>
<keyword evidence="3" id="KW-1185">Reference proteome</keyword>
<dbReference type="Gene3D" id="3.30.1330.40">
    <property type="entry name" value="RutC-like"/>
    <property type="match status" value="1"/>
</dbReference>
<comment type="caution">
    <text evidence="2">The sequence shown here is derived from an EMBL/GenBank/DDBJ whole genome shotgun (WGS) entry which is preliminary data.</text>
</comment>
<protein>
    <submittedName>
        <fullName evidence="2">Uncharacterized protein</fullName>
    </submittedName>
</protein>
<gene>
    <name evidence="2" type="ORF">WICMUC_001176</name>
</gene>
<accession>A0A9P8PX13</accession>
<reference evidence="2" key="2">
    <citation type="submission" date="2021-01" db="EMBL/GenBank/DDBJ databases">
        <authorList>
            <person name="Schikora-Tamarit M.A."/>
        </authorList>
    </citation>
    <scope>NUCLEOTIDE SEQUENCE</scope>
    <source>
        <strain evidence="2">CBS6341</strain>
    </source>
</reference>
<dbReference type="GO" id="GO:0019239">
    <property type="term" value="F:deaminase activity"/>
    <property type="evidence" value="ECO:0007669"/>
    <property type="project" value="TreeGrafter"/>
</dbReference>
<organism evidence="2 3">
    <name type="scientific">Wickerhamomyces mucosus</name>
    <dbReference type="NCBI Taxonomy" id="1378264"/>
    <lineage>
        <taxon>Eukaryota</taxon>
        <taxon>Fungi</taxon>
        <taxon>Dikarya</taxon>
        <taxon>Ascomycota</taxon>
        <taxon>Saccharomycotina</taxon>
        <taxon>Saccharomycetes</taxon>
        <taxon>Phaffomycetales</taxon>
        <taxon>Wickerhamomycetaceae</taxon>
        <taxon>Wickerhamomyces</taxon>
    </lineage>
</organism>
<dbReference type="AlphaFoldDB" id="A0A9P8PX13"/>
<evidence type="ECO:0000313" key="3">
    <source>
        <dbReference type="Proteomes" id="UP000769528"/>
    </source>
</evidence>